<organism evidence="2 3">
    <name type="scientific">Catenuloplanes indicus</name>
    <dbReference type="NCBI Taxonomy" id="137267"/>
    <lineage>
        <taxon>Bacteria</taxon>
        <taxon>Bacillati</taxon>
        <taxon>Actinomycetota</taxon>
        <taxon>Actinomycetes</taxon>
        <taxon>Micromonosporales</taxon>
        <taxon>Micromonosporaceae</taxon>
        <taxon>Catenuloplanes</taxon>
    </lineage>
</organism>
<dbReference type="AlphaFoldDB" id="A0AAE3VZ63"/>
<accession>A0AAE3VZ63</accession>
<keyword evidence="3" id="KW-1185">Reference proteome</keyword>
<protein>
    <submittedName>
        <fullName evidence="2">Uncharacterized protein</fullName>
    </submittedName>
</protein>
<dbReference type="RefSeq" id="WP_307240584.1">
    <property type="nucleotide sequence ID" value="NZ_JAUSUZ010000001.1"/>
</dbReference>
<dbReference type="EMBL" id="JAUSUZ010000001">
    <property type="protein sequence ID" value="MDQ0366913.1"/>
    <property type="molecule type" value="Genomic_DNA"/>
</dbReference>
<proteinExistence type="predicted"/>
<feature type="region of interest" description="Disordered" evidence="1">
    <location>
        <begin position="1"/>
        <end position="20"/>
    </location>
</feature>
<gene>
    <name evidence="2" type="ORF">J2S42_003582</name>
</gene>
<evidence type="ECO:0000313" key="2">
    <source>
        <dbReference type="EMBL" id="MDQ0366913.1"/>
    </source>
</evidence>
<dbReference type="Proteomes" id="UP001240236">
    <property type="component" value="Unassembled WGS sequence"/>
</dbReference>
<evidence type="ECO:0000256" key="1">
    <source>
        <dbReference type="SAM" id="MobiDB-lite"/>
    </source>
</evidence>
<sequence length="86" mass="9932">MNATTPEHTSGDGPTTTPRFITHDQMRDIESNTAEPLPSLRERGFVRHDGSWWVRDRDGYHEITSSAQNTKLDRWHVRLTEGALWT</sequence>
<name>A0AAE3VZ63_9ACTN</name>
<comment type="caution">
    <text evidence="2">The sequence shown here is derived from an EMBL/GenBank/DDBJ whole genome shotgun (WGS) entry which is preliminary data.</text>
</comment>
<reference evidence="2 3" key="1">
    <citation type="submission" date="2023-07" db="EMBL/GenBank/DDBJ databases">
        <title>Sequencing the genomes of 1000 actinobacteria strains.</title>
        <authorList>
            <person name="Klenk H.-P."/>
        </authorList>
    </citation>
    <scope>NUCLEOTIDE SEQUENCE [LARGE SCALE GENOMIC DNA]</scope>
    <source>
        <strain evidence="2 3">DSM 44709</strain>
    </source>
</reference>
<evidence type="ECO:0000313" key="3">
    <source>
        <dbReference type="Proteomes" id="UP001240236"/>
    </source>
</evidence>
<feature type="compositionally biased region" description="Polar residues" evidence="1">
    <location>
        <begin position="1"/>
        <end position="19"/>
    </location>
</feature>